<keyword evidence="3" id="KW-1185">Reference proteome</keyword>
<evidence type="ECO:0000313" key="2">
    <source>
        <dbReference type="EMBL" id="KAH0758302.1"/>
    </source>
</evidence>
<dbReference type="Proteomes" id="UP000826656">
    <property type="component" value="Unassembled WGS sequence"/>
</dbReference>
<name>A0ABQ7V4M7_SOLTU</name>
<protein>
    <submittedName>
        <fullName evidence="2">Uncharacterized protein</fullName>
    </submittedName>
</protein>
<evidence type="ECO:0000256" key="1">
    <source>
        <dbReference type="SAM" id="MobiDB-lite"/>
    </source>
</evidence>
<feature type="region of interest" description="Disordered" evidence="1">
    <location>
        <begin position="1"/>
        <end position="34"/>
    </location>
</feature>
<evidence type="ECO:0000313" key="3">
    <source>
        <dbReference type="Proteomes" id="UP000826656"/>
    </source>
</evidence>
<organism evidence="2 3">
    <name type="scientific">Solanum tuberosum</name>
    <name type="common">Potato</name>
    <dbReference type="NCBI Taxonomy" id="4113"/>
    <lineage>
        <taxon>Eukaryota</taxon>
        <taxon>Viridiplantae</taxon>
        <taxon>Streptophyta</taxon>
        <taxon>Embryophyta</taxon>
        <taxon>Tracheophyta</taxon>
        <taxon>Spermatophyta</taxon>
        <taxon>Magnoliopsida</taxon>
        <taxon>eudicotyledons</taxon>
        <taxon>Gunneridae</taxon>
        <taxon>Pentapetalae</taxon>
        <taxon>asterids</taxon>
        <taxon>lamiids</taxon>
        <taxon>Solanales</taxon>
        <taxon>Solanaceae</taxon>
        <taxon>Solanoideae</taxon>
        <taxon>Solaneae</taxon>
        <taxon>Solanum</taxon>
    </lineage>
</organism>
<comment type="caution">
    <text evidence="2">The sequence shown here is derived from an EMBL/GenBank/DDBJ whole genome shotgun (WGS) entry which is preliminary data.</text>
</comment>
<gene>
    <name evidence="2" type="ORF">KY290_021795</name>
</gene>
<reference evidence="2 3" key="1">
    <citation type="journal article" date="2021" name="bioRxiv">
        <title>Chromosome-scale and haplotype-resolved genome assembly of a tetraploid potato cultivar.</title>
        <authorList>
            <person name="Sun H."/>
            <person name="Jiao W.-B."/>
            <person name="Krause K."/>
            <person name="Campoy J.A."/>
            <person name="Goel M."/>
            <person name="Folz-Donahue K."/>
            <person name="Kukat C."/>
            <person name="Huettel B."/>
            <person name="Schneeberger K."/>
        </authorList>
    </citation>
    <scope>NUCLEOTIDE SEQUENCE [LARGE SCALE GENOMIC DNA]</scope>
    <source>
        <strain evidence="2">SolTubOtavaFocal</strain>
        <tissue evidence="2">Leaves</tissue>
    </source>
</reference>
<feature type="compositionally biased region" description="Polar residues" evidence="1">
    <location>
        <begin position="1"/>
        <end position="23"/>
    </location>
</feature>
<sequence length="67" mass="7463">MSNNHQNSTNANQSHPLNNTPIYATSAPPTKRREDAIVVQNPAFLAQVVGKGMRLAMKAYNTHVWME</sequence>
<dbReference type="EMBL" id="JAIVGD010000015">
    <property type="protein sequence ID" value="KAH0758302.1"/>
    <property type="molecule type" value="Genomic_DNA"/>
</dbReference>
<proteinExistence type="predicted"/>
<accession>A0ABQ7V4M7</accession>